<dbReference type="InterPro" id="IPR036291">
    <property type="entry name" value="NAD(P)-bd_dom_sf"/>
</dbReference>
<dbReference type="RefSeq" id="WP_344196671.1">
    <property type="nucleotide sequence ID" value="NZ_BAAAME010000001.1"/>
</dbReference>
<organism evidence="4 5">
    <name type="scientific">Aeromicrobium alkaliterrae</name>
    <dbReference type="NCBI Taxonomy" id="302168"/>
    <lineage>
        <taxon>Bacteria</taxon>
        <taxon>Bacillati</taxon>
        <taxon>Actinomycetota</taxon>
        <taxon>Actinomycetes</taxon>
        <taxon>Propionibacteriales</taxon>
        <taxon>Nocardioidaceae</taxon>
        <taxon>Aeromicrobium</taxon>
    </lineage>
</organism>
<comment type="caution">
    <text evidence="4">The sequence shown here is derived from an EMBL/GenBank/DDBJ whole genome shotgun (WGS) entry which is preliminary data.</text>
</comment>
<dbReference type="Proteomes" id="UP001501057">
    <property type="component" value="Unassembled WGS sequence"/>
</dbReference>
<evidence type="ECO:0000313" key="4">
    <source>
        <dbReference type="EMBL" id="GAA1724339.1"/>
    </source>
</evidence>
<dbReference type="CDD" id="cd05233">
    <property type="entry name" value="SDR_c"/>
    <property type="match status" value="1"/>
</dbReference>
<dbReference type="PANTHER" id="PTHR42760:SF133">
    <property type="entry name" value="3-OXOACYL-[ACYL-CARRIER-PROTEIN] REDUCTASE"/>
    <property type="match status" value="1"/>
</dbReference>
<reference evidence="4 5" key="1">
    <citation type="journal article" date="2019" name="Int. J. Syst. Evol. Microbiol.">
        <title>The Global Catalogue of Microorganisms (GCM) 10K type strain sequencing project: providing services to taxonomists for standard genome sequencing and annotation.</title>
        <authorList>
            <consortium name="The Broad Institute Genomics Platform"/>
            <consortium name="The Broad Institute Genome Sequencing Center for Infectious Disease"/>
            <person name="Wu L."/>
            <person name="Ma J."/>
        </authorList>
    </citation>
    <scope>NUCLEOTIDE SEQUENCE [LARGE SCALE GENOMIC DNA]</scope>
    <source>
        <strain evidence="4 5">JCM 13518</strain>
    </source>
</reference>
<proteinExistence type="inferred from homology"/>
<gene>
    <name evidence="4" type="ORF">GCM10009710_01440</name>
</gene>
<evidence type="ECO:0008006" key="6">
    <source>
        <dbReference type="Google" id="ProtNLM"/>
    </source>
</evidence>
<dbReference type="PRINTS" id="PR00081">
    <property type="entry name" value="GDHRDH"/>
</dbReference>
<dbReference type="InterPro" id="IPR020904">
    <property type="entry name" value="Sc_DH/Rdtase_CS"/>
</dbReference>
<dbReference type="EMBL" id="BAAAME010000001">
    <property type="protein sequence ID" value="GAA1724339.1"/>
    <property type="molecule type" value="Genomic_DNA"/>
</dbReference>
<evidence type="ECO:0000256" key="2">
    <source>
        <dbReference type="ARBA" id="ARBA00023002"/>
    </source>
</evidence>
<dbReference type="Pfam" id="PF00106">
    <property type="entry name" value="adh_short"/>
    <property type="match status" value="1"/>
</dbReference>
<dbReference type="SUPFAM" id="SSF51735">
    <property type="entry name" value="NAD(P)-binding Rossmann-fold domains"/>
    <property type="match status" value="1"/>
</dbReference>
<dbReference type="PANTHER" id="PTHR42760">
    <property type="entry name" value="SHORT-CHAIN DEHYDROGENASES/REDUCTASES FAMILY MEMBER"/>
    <property type="match status" value="1"/>
</dbReference>
<dbReference type="Gene3D" id="3.40.50.720">
    <property type="entry name" value="NAD(P)-binding Rossmann-like Domain"/>
    <property type="match status" value="1"/>
</dbReference>
<evidence type="ECO:0000256" key="3">
    <source>
        <dbReference type="RuleBase" id="RU000363"/>
    </source>
</evidence>
<keyword evidence="2" id="KW-0560">Oxidoreductase</keyword>
<sequence length="264" mass="26481">MTQHVTDRFAGQVAVVVGAGSGIGAAVARRVAAEGATTVVVDVVAENVASVADSIGGASGHAVDVADPAAVEALFDAVVAQHGRVDVVVNTAGVDDPVAKDSIRAAGESGQPVDVLRELDDARWRRVMAINLDGTFHVVRAAARRMVPQGSGSIVLIGSSAAFDTLVGYPHYAASKAGVHALAQAAAKELAPHGIRVNVVAPGPVDTPMAGRTPASVREAMAASGAVGYASPEELADNILYLASPGASNVIGAVLLSNGGRFTV</sequence>
<dbReference type="PRINTS" id="PR00080">
    <property type="entry name" value="SDRFAMILY"/>
</dbReference>
<dbReference type="InterPro" id="IPR002347">
    <property type="entry name" value="SDR_fam"/>
</dbReference>
<keyword evidence="5" id="KW-1185">Reference proteome</keyword>
<evidence type="ECO:0000256" key="1">
    <source>
        <dbReference type="ARBA" id="ARBA00006484"/>
    </source>
</evidence>
<protein>
    <recommendedName>
        <fullName evidence="6">SDR family oxidoreductase</fullName>
    </recommendedName>
</protein>
<accession>A0ABN2JEL3</accession>
<evidence type="ECO:0000313" key="5">
    <source>
        <dbReference type="Proteomes" id="UP001501057"/>
    </source>
</evidence>
<comment type="similarity">
    <text evidence="1 3">Belongs to the short-chain dehydrogenases/reductases (SDR) family.</text>
</comment>
<name>A0ABN2JEL3_9ACTN</name>
<dbReference type="PROSITE" id="PS00061">
    <property type="entry name" value="ADH_SHORT"/>
    <property type="match status" value="1"/>
</dbReference>